<dbReference type="PANTHER" id="PTHR35802:SF1">
    <property type="entry name" value="PROTEASE SYNTHASE AND SPORULATION PROTEIN PAI 2"/>
    <property type="match status" value="1"/>
</dbReference>
<sequence length="184" mass="20568">MRAAHLPLLLEDDGERMTLIGHIPRVDPLSEAIAAGKEVLCIFHGARAYVSPDWYTAPGLSTYNFSVAHLQGRSEPMSETSELRAHLVELTRVHEALKSPSDGGPWKIDDVADKRIDSLLPLVMGFRIHVESAQAKTKFGQNRTQADRIATQEHLRRSADEEARMVAERMTETLQEPDARRPGH</sequence>
<dbReference type="Gene3D" id="2.30.110.10">
    <property type="entry name" value="Electron Transport, Fmn-binding Protein, Chain A"/>
    <property type="match status" value="1"/>
</dbReference>
<dbReference type="InterPro" id="IPR007396">
    <property type="entry name" value="TR_PAI2-type"/>
</dbReference>
<protein>
    <submittedName>
        <fullName evidence="2">Transcriptional regulator</fullName>
    </submittedName>
</protein>
<dbReference type="InterPro" id="IPR012349">
    <property type="entry name" value="Split_barrel_FMN-bd"/>
</dbReference>
<dbReference type="EMBL" id="BMCM01000001">
    <property type="protein sequence ID" value="GGD62548.1"/>
    <property type="molecule type" value="Genomic_DNA"/>
</dbReference>
<organism evidence="2 3">
    <name type="scientific">Microbacterium murale</name>
    <dbReference type="NCBI Taxonomy" id="1081040"/>
    <lineage>
        <taxon>Bacteria</taxon>
        <taxon>Bacillati</taxon>
        <taxon>Actinomycetota</taxon>
        <taxon>Actinomycetes</taxon>
        <taxon>Micrococcales</taxon>
        <taxon>Microbacteriaceae</taxon>
        <taxon>Microbacterium</taxon>
    </lineage>
</organism>
<proteinExistence type="predicted"/>
<feature type="compositionally biased region" description="Basic and acidic residues" evidence="1">
    <location>
        <begin position="150"/>
        <end position="160"/>
    </location>
</feature>
<reference evidence="3" key="1">
    <citation type="journal article" date="2019" name="Int. J. Syst. Evol. Microbiol.">
        <title>The Global Catalogue of Microorganisms (GCM) 10K type strain sequencing project: providing services to taxonomists for standard genome sequencing and annotation.</title>
        <authorList>
            <consortium name="The Broad Institute Genomics Platform"/>
            <consortium name="The Broad Institute Genome Sequencing Center for Infectious Disease"/>
            <person name="Wu L."/>
            <person name="Ma J."/>
        </authorList>
    </citation>
    <scope>NUCLEOTIDE SEQUENCE [LARGE SCALE GENOMIC DNA]</scope>
    <source>
        <strain evidence="3">CCM 7640</strain>
    </source>
</reference>
<dbReference type="Proteomes" id="UP000629365">
    <property type="component" value="Unassembled WGS sequence"/>
</dbReference>
<comment type="caution">
    <text evidence="2">The sequence shown here is derived from an EMBL/GenBank/DDBJ whole genome shotgun (WGS) entry which is preliminary data.</text>
</comment>
<keyword evidence="3" id="KW-1185">Reference proteome</keyword>
<evidence type="ECO:0000313" key="3">
    <source>
        <dbReference type="Proteomes" id="UP000629365"/>
    </source>
</evidence>
<dbReference type="SUPFAM" id="SSF50475">
    <property type="entry name" value="FMN-binding split barrel"/>
    <property type="match status" value="1"/>
</dbReference>
<gene>
    <name evidence="2" type="ORF">GCM10007269_02140</name>
</gene>
<accession>A0ABQ1RBK8</accession>
<evidence type="ECO:0000313" key="2">
    <source>
        <dbReference type="EMBL" id="GGD62548.1"/>
    </source>
</evidence>
<dbReference type="PIRSF" id="PIRSF010372">
    <property type="entry name" value="PaiB"/>
    <property type="match status" value="1"/>
</dbReference>
<feature type="region of interest" description="Disordered" evidence="1">
    <location>
        <begin position="139"/>
        <end position="160"/>
    </location>
</feature>
<dbReference type="Pfam" id="PF04299">
    <property type="entry name" value="FMN_bind_2"/>
    <property type="match status" value="1"/>
</dbReference>
<evidence type="ECO:0000256" key="1">
    <source>
        <dbReference type="SAM" id="MobiDB-lite"/>
    </source>
</evidence>
<name>A0ABQ1RBK8_9MICO</name>
<dbReference type="PANTHER" id="PTHR35802">
    <property type="entry name" value="PROTEASE SYNTHASE AND SPORULATION PROTEIN PAI 2"/>
    <property type="match status" value="1"/>
</dbReference>